<feature type="region of interest" description="Disordered" evidence="3">
    <location>
        <begin position="132"/>
        <end position="156"/>
    </location>
</feature>
<sequence>MAGAGSWFRATLDVTPALPGDVARGGAGDAARPVESVAAVVVSVRVMPWVLRLRSSFGTSHSSTSVRTNAIIQVDVNGVHGLGEAGLPPKKHRVYEADFEDCEAFLLSFAARVASADLSGTRVKLASHSTSAASCSSDSDSAASEGASECKDPPANPFDETPPEYFAVLREAQDSISVVSRLLLSCLDTCERGRAGEASSRAARSGFETALLDCWCHHRGLPLYAAIGLPGGCAEGDQPRVSFYTAALNEDIEKIVQSALFGWTYTPHLKVKLDGDVARGIDILRALVSARGLSTPGRECETADGLWSIDANSAWTPRISMEYARVLRDFPFGADASARLFMIEQPFPADLLDRPSLADSSRIVDFDDVYSVAAWVAVKEAFEAVGVLVYADESVRHSADVDELARAGIVHGVNVKMEKAGGFRGALQTLDAAKRCHLKCWLGCMVGSSLNSNATAHLVALAEHADLDGALLVDPECEPVSGGFTWGKGTGAILLPAGIEGLGLVPKPALTLAHSAIVSEVP</sequence>
<dbReference type="GO" id="GO:0046872">
    <property type="term" value="F:metal ion binding"/>
    <property type="evidence" value="ECO:0007669"/>
    <property type="project" value="UniProtKB-KW"/>
</dbReference>
<dbReference type="AlphaFoldDB" id="A0A7S1C617"/>
<dbReference type="InterPro" id="IPR036849">
    <property type="entry name" value="Enolase-like_C_sf"/>
</dbReference>
<proteinExistence type="inferred from homology"/>
<name>A0A7S1C617_9STRA</name>
<dbReference type="PANTHER" id="PTHR48080">
    <property type="entry name" value="D-GALACTONATE DEHYDRATASE-RELATED"/>
    <property type="match status" value="1"/>
</dbReference>
<keyword evidence="2" id="KW-0479">Metal-binding</keyword>
<dbReference type="EMBL" id="HBFS01005636">
    <property type="protein sequence ID" value="CAD8910597.1"/>
    <property type="molecule type" value="Transcribed_RNA"/>
</dbReference>
<dbReference type="InterPro" id="IPR029065">
    <property type="entry name" value="Enolase_C-like"/>
</dbReference>
<accession>A0A7S1C617</accession>
<dbReference type="Gene3D" id="3.30.390.10">
    <property type="entry name" value="Enolase-like, N-terminal domain"/>
    <property type="match status" value="2"/>
</dbReference>
<dbReference type="InterPro" id="IPR034593">
    <property type="entry name" value="DgoD-like"/>
</dbReference>
<protein>
    <recommendedName>
        <fullName evidence="4">Enolase C-terminal domain-containing protein</fullName>
    </recommendedName>
</protein>
<reference evidence="5" key="1">
    <citation type="submission" date="2021-01" db="EMBL/GenBank/DDBJ databases">
        <authorList>
            <person name="Corre E."/>
            <person name="Pelletier E."/>
            <person name="Niang G."/>
            <person name="Scheremetjew M."/>
            <person name="Finn R."/>
            <person name="Kale V."/>
            <person name="Holt S."/>
            <person name="Cochrane G."/>
            <person name="Meng A."/>
            <person name="Brown T."/>
            <person name="Cohen L."/>
        </authorList>
    </citation>
    <scope>NUCLEOTIDE SEQUENCE</scope>
    <source>
        <strain evidence="5">Ms1</strain>
    </source>
</reference>
<dbReference type="Gene3D" id="3.20.20.120">
    <property type="entry name" value="Enolase-like C-terminal domain"/>
    <property type="match status" value="1"/>
</dbReference>
<dbReference type="SUPFAM" id="SSF54826">
    <property type="entry name" value="Enolase N-terminal domain-like"/>
    <property type="match status" value="1"/>
</dbReference>
<dbReference type="Pfam" id="PF13378">
    <property type="entry name" value="MR_MLE_C"/>
    <property type="match status" value="1"/>
</dbReference>
<comment type="similarity">
    <text evidence="1">Belongs to the mandelate racemase/muconate lactonizing enzyme family.</text>
</comment>
<dbReference type="PANTHER" id="PTHR48080:SF3">
    <property type="entry name" value="ENOLASE SUPERFAMILY MEMBER DDB_G0284701"/>
    <property type="match status" value="1"/>
</dbReference>
<feature type="domain" description="Enolase C-terminal" evidence="4">
    <location>
        <begin position="306"/>
        <end position="474"/>
    </location>
</feature>
<dbReference type="SUPFAM" id="SSF51604">
    <property type="entry name" value="Enolase C-terminal domain-like"/>
    <property type="match status" value="1"/>
</dbReference>
<feature type="compositionally biased region" description="Low complexity" evidence="3">
    <location>
        <begin position="132"/>
        <end position="147"/>
    </location>
</feature>
<evidence type="ECO:0000256" key="1">
    <source>
        <dbReference type="ARBA" id="ARBA00008031"/>
    </source>
</evidence>
<dbReference type="InterPro" id="IPR029017">
    <property type="entry name" value="Enolase-like_N"/>
</dbReference>
<evidence type="ECO:0000313" key="5">
    <source>
        <dbReference type="EMBL" id="CAD8910597.1"/>
    </source>
</evidence>
<gene>
    <name evidence="5" type="ORF">BSP0115_LOCUS3802</name>
</gene>
<evidence type="ECO:0000259" key="4">
    <source>
        <dbReference type="Pfam" id="PF13378"/>
    </source>
</evidence>
<evidence type="ECO:0000256" key="3">
    <source>
        <dbReference type="SAM" id="MobiDB-lite"/>
    </source>
</evidence>
<organism evidence="5">
    <name type="scientific">Bicosoecida sp. CB-2014</name>
    <dbReference type="NCBI Taxonomy" id="1486930"/>
    <lineage>
        <taxon>Eukaryota</taxon>
        <taxon>Sar</taxon>
        <taxon>Stramenopiles</taxon>
        <taxon>Bigyra</taxon>
        <taxon>Opalozoa</taxon>
        <taxon>Bicosoecida</taxon>
    </lineage>
</organism>
<evidence type="ECO:0000256" key="2">
    <source>
        <dbReference type="ARBA" id="ARBA00022723"/>
    </source>
</evidence>